<feature type="region of interest" description="Disordered" evidence="1">
    <location>
        <begin position="156"/>
        <end position="197"/>
    </location>
</feature>
<evidence type="ECO:0000313" key="4">
    <source>
        <dbReference type="Proteomes" id="UP000177040"/>
    </source>
</evidence>
<proteinExistence type="predicted"/>
<dbReference type="Pfam" id="PF22547">
    <property type="entry name" value="2H-SAK"/>
    <property type="match status" value="1"/>
</dbReference>
<dbReference type="EMBL" id="MFQH01000006">
    <property type="protein sequence ID" value="OGH78554.1"/>
    <property type="molecule type" value="Genomic_DNA"/>
</dbReference>
<dbReference type="InterPro" id="IPR054498">
    <property type="entry name" value="2H-SAK"/>
</dbReference>
<feature type="domain" description="Swiss Army Knife 2H phosphoesterase" evidence="2">
    <location>
        <begin position="23"/>
        <end position="131"/>
    </location>
</feature>
<gene>
    <name evidence="3" type="ORF">A2983_02720</name>
</gene>
<evidence type="ECO:0000259" key="2">
    <source>
        <dbReference type="Pfam" id="PF22547"/>
    </source>
</evidence>
<organism evidence="3 4">
    <name type="scientific">Candidatus Magasanikbacteria bacterium RIFCSPLOWO2_01_FULL_40_15</name>
    <dbReference type="NCBI Taxonomy" id="1798686"/>
    <lineage>
        <taxon>Bacteria</taxon>
        <taxon>Candidatus Magasanikiibacteriota</taxon>
    </lineage>
</organism>
<dbReference type="Proteomes" id="UP000177040">
    <property type="component" value="Unassembled WGS sequence"/>
</dbReference>
<evidence type="ECO:0000313" key="3">
    <source>
        <dbReference type="EMBL" id="OGH78554.1"/>
    </source>
</evidence>
<name>A0A1F6N3V3_9BACT</name>
<protein>
    <recommendedName>
        <fullName evidence="2">Swiss Army Knife 2H phosphoesterase domain-containing protein</fullName>
    </recommendedName>
</protein>
<feature type="compositionally biased region" description="Basic and acidic residues" evidence="1">
    <location>
        <begin position="185"/>
        <end position="197"/>
    </location>
</feature>
<sequence>MKSIEITVNTDLTPTLETMQAKMSLPFKSRGKFHVTIIEQQEKGILSRLTDEQIEQLNRLSSQLQSGQSPVKVNGVGYIDGSQPGMVKADKDKKVCFVAIEIPEATAFRECLGLERKDFHITLGFINNDIHYKKIGERPLPDKPLSPKRLEVKTPIEKQPDPSLTSITVPTIEFGGFNEPDPEEEKPAAPKPQENKDKRVAVSYNMEIVEQVCIQKLIDAQLIVEADIPNLLKIVETNPNALGGRFGAITIEVKKILEEAKNR</sequence>
<reference evidence="3 4" key="1">
    <citation type="journal article" date="2016" name="Nat. Commun.">
        <title>Thousands of microbial genomes shed light on interconnected biogeochemical processes in an aquifer system.</title>
        <authorList>
            <person name="Anantharaman K."/>
            <person name="Brown C.T."/>
            <person name="Hug L.A."/>
            <person name="Sharon I."/>
            <person name="Castelle C.J."/>
            <person name="Probst A.J."/>
            <person name="Thomas B.C."/>
            <person name="Singh A."/>
            <person name="Wilkins M.J."/>
            <person name="Karaoz U."/>
            <person name="Brodie E.L."/>
            <person name="Williams K.H."/>
            <person name="Hubbard S.S."/>
            <person name="Banfield J.F."/>
        </authorList>
    </citation>
    <scope>NUCLEOTIDE SEQUENCE [LARGE SCALE GENOMIC DNA]</scope>
</reference>
<accession>A0A1F6N3V3</accession>
<comment type="caution">
    <text evidence="3">The sequence shown here is derived from an EMBL/GenBank/DDBJ whole genome shotgun (WGS) entry which is preliminary data.</text>
</comment>
<evidence type="ECO:0000256" key="1">
    <source>
        <dbReference type="SAM" id="MobiDB-lite"/>
    </source>
</evidence>
<dbReference type="AlphaFoldDB" id="A0A1F6N3V3"/>